<dbReference type="CDD" id="cd00093">
    <property type="entry name" value="HTH_XRE"/>
    <property type="match status" value="1"/>
</dbReference>
<reference evidence="3" key="2">
    <citation type="journal article" date="2012" name="PLoS ONE">
        <title>A Deeply Branching Thermophilic Bacterium with an Ancient Acetyl-CoA Pathway Dominates a Subsurface Ecosystem.</title>
        <authorList>
            <person name="Takami H."/>
            <person name="Noguchi H."/>
            <person name="Takaki Y."/>
            <person name="Uchiyama I."/>
            <person name="Toyoda A."/>
            <person name="Nishi S."/>
            <person name="Chee G.-J."/>
            <person name="Arai W."/>
            <person name="Nunoura T."/>
            <person name="Itoh T."/>
            <person name="Hattori M."/>
            <person name="Takai K."/>
        </authorList>
    </citation>
    <scope>NUCLEOTIDE SEQUENCE</scope>
</reference>
<dbReference type="PANTHER" id="PTHR46797">
    <property type="entry name" value="HTH-TYPE TRANSCRIPTIONAL REGULATOR"/>
    <property type="match status" value="1"/>
</dbReference>
<dbReference type="InterPro" id="IPR001387">
    <property type="entry name" value="Cro/C1-type_HTH"/>
</dbReference>
<dbReference type="GO" id="GO:0003700">
    <property type="term" value="F:DNA-binding transcription factor activity"/>
    <property type="evidence" value="ECO:0007669"/>
    <property type="project" value="TreeGrafter"/>
</dbReference>
<dbReference type="PANTHER" id="PTHR46797:SF1">
    <property type="entry name" value="METHYLPHOSPHONATE SYNTHASE"/>
    <property type="match status" value="1"/>
</dbReference>
<organism evidence="3">
    <name type="scientific">uncultured prokaryote</name>
    <dbReference type="NCBI Taxonomy" id="198431"/>
    <lineage>
        <taxon>unclassified sequences</taxon>
        <taxon>environmental samples</taxon>
    </lineage>
</organism>
<sequence>MRRLRRIREQKALSLRQLEQLSGVDYSTISKLETGESRNPRLETIVRLAQALGVDLSELIDPKELLATK</sequence>
<dbReference type="InterPro" id="IPR050807">
    <property type="entry name" value="TransReg_Diox_bact_type"/>
</dbReference>
<dbReference type="SMART" id="SM00530">
    <property type="entry name" value="HTH_XRE"/>
    <property type="match status" value="1"/>
</dbReference>
<feature type="domain" description="HTH cro/C1-type" evidence="2">
    <location>
        <begin position="4"/>
        <end position="59"/>
    </location>
</feature>
<protein>
    <submittedName>
        <fullName evidence="3">XRE family transcriptional regulator</fullName>
    </submittedName>
</protein>
<dbReference type="SUPFAM" id="SSF47413">
    <property type="entry name" value="lambda repressor-like DNA-binding domains"/>
    <property type="match status" value="1"/>
</dbReference>
<dbReference type="InterPro" id="IPR010982">
    <property type="entry name" value="Lambda_DNA-bd_dom_sf"/>
</dbReference>
<evidence type="ECO:0000259" key="2">
    <source>
        <dbReference type="PROSITE" id="PS50943"/>
    </source>
</evidence>
<gene>
    <name evidence="3" type="ORF">HGMM_F03A04C26</name>
</gene>
<proteinExistence type="predicted"/>
<dbReference type="GO" id="GO:0003677">
    <property type="term" value="F:DNA binding"/>
    <property type="evidence" value="ECO:0007669"/>
    <property type="project" value="UniProtKB-KW"/>
</dbReference>
<evidence type="ECO:0000256" key="1">
    <source>
        <dbReference type="ARBA" id="ARBA00023125"/>
    </source>
</evidence>
<evidence type="ECO:0000313" key="3">
    <source>
        <dbReference type="EMBL" id="BAL52703.1"/>
    </source>
</evidence>
<dbReference type="PROSITE" id="PS50943">
    <property type="entry name" value="HTH_CROC1"/>
    <property type="match status" value="1"/>
</dbReference>
<accession>H5S967</accession>
<name>H5S967_9ZZZZ</name>
<dbReference type="AlphaFoldDB" id="H5S967"/>
<dbReference type="Pfam" id="PF01381">
    <property type="entry name" value="HTH_3"/>
    <property type="match status" value="1"/>
</dbReference>
<keyword evidence="1" id="KW-0238">DNA-binding</keyword>
<reference evidence="3" key="1">
    <citation type="journal article" date="2005" name="Environ. Microbiol.">
        <title>Genetic and functional properties of uncultivated thermophilic crenarchaeotes from a subsurface gold mine as revealed by analysis of genome fragments.</title>
        <authorList>
            <person name="Nunoura T."/>
            <person name="Hirayama H."/>
            <person name="Takami H."/>
            <person name="Oida H."/>
            <person name="Nishi S."/>
            <person name="Shimamura S."/>
            <person name="Suzuki Y."/>
            <person name="Inagaki F."/>
            <person name="Takai K."/>
            <person name="Nealson K.H."/>
            <person name="Horikoshi K."/>
        </authorList>
    </citation>
    <scope>NUCLEOTIDE SEQUENCE</scope>
</reference>
<dbReference type="Gene3D" id="1.10.260.40">
    <property type="entry name" value="lambda repressor-like DNA-binding domains"/>
    <property type="match status" value="1"/>
</dbReference>
<dbReference type="EMBL" id="AP011637">
    <property type="protein sequence ID" value="BAL52703.1"/>
    <property type="molecule type" value="Genomic_DNA"/>
</dbReference>